<evidence type="ECO:0000256" key="1">
    <source>
        <dbReference type="ARBA" id="ARBA00009580"/>
    </source>
</evidence>
<protein>
    <submittedName>
        <fullName evidence="3">Tyrosine-protein phosphatase</fullName>
    </submittedName>
</protein>
<reference evidence="4" key="2">
    <citation type="journal article" date="2024" name="Nature">
        <title>Anoxygenic phototroph of the Chloroflexota uses a type I reaction centre.</title>
        <authorList>
            <person name="Tsuji J.M."/>
            <person name="Shaw N.A."/>
            <person name="Nagashima S."/>
            <person name="Venkiteswaran J.J."/>
            <person name="Schiff S.L."/>
            <person name="Watanabe T."/>
            <person name="Fukui M."/>
            <person name="Hanada S."/>
            <person name="Tank M."/>
            <person name="Neufeld J.D."/>
        </authorList>
    </citation>
    <scope>NUCLEOTIDE SEQUENCE</scope>
    <source>
        <strain evidence="4">L227-S17</strain>
    </source>
</reference>
<dbReference type="InterPro" id="IPR000387">
    <property type="entry name" value="Tyr_Pase_dom"/>
</dbReference>
<dbReference type="AlphaFoldDB" id="A0A8T7M824"/>
<evidence type="ECO:0000313" key="4">
    <source>
        <dbReference type="EMBL" id="WJW68232.1"/>
    </source>
</evidence>
<dbReference type="PROSITE" id="PS00383">
    <property type="entry name" value="TYR_PHOSPHATASE_1"/>
    <property type="match status" value="1"/>
</dbReference>
<dbReference type="InterPro" id="IPR016130">
    <property type="entry name" value="Tyr_Pase_AS"/>
</dbReference>
<evidence type="ECO:0000259" key="2">
    <source>
        <dbReference type="PROSITE" id="PS50056"/>
    </source>
</evidence>
<dbReference type="EMBL" id="JACATZ010000003">
    <property type="protein sequence ID" value="NWJ48298.1"/>
    <property type="molecule type" value="Genomic_DNA"/>
</dbReference>
<gene>
    <name evidence="3" type="ORF">HXX08_20780</name>
    <name evidence="4" type="ORF">OZ401_003839</name>
</gene>
<dbReference type="PANTHER" id="PTHR31126">
    <property type="entry name" value="TYROSINE-PROTEIN PHOSPHATASE"/>
    <property type="match status" value="1"/>
</dbReference>
<evidence type="ECO:0000313" key="6">
    <source>
        <dbReference type="Proteomes" id="UP001431572"/>
    </source>
</evidence>
<dbReference type="Gene3D" id="3.90.190.10">
    <property type="entry name" value="Protein tyrosine phosphatase superfamily"/>
    <property type="match status" value="1"/>
</dbReference>
<keyword evidence="6" id="KW-1185">Reference proteome</keyword>
<feature type="domain" description="Tyrosine specific protein phosphatases" evidence="2">
    <location>
        <begin position="107"/>
        <end position="147"/>
    </location>
</feature>
<dbReference type="Proteomes" id="UP000521676">
    <property type="component" value="Unassembled WGS sequence"/>
</dbReference>
<dbReference type="SUPFAM" id="SSF52799">
    <property type="entry name" value="(Phosphotyrosine protein) phosphatases II"/>
    <property type="match status" value="1"/>
</dbReference>
<proteinExistence type="inferred from homology"/>
<reference evidence="3 5" key="1">
    <citation type="submission" date="2020-06" db="EMBL/GenBank/DDBJ databases">
        <title>Anoxygenic phototrophic Chloroflexota member uses a Type I reaction center.</title>
        <authorList>
            <person name="Tsuji J.M."/>
            <person name="Shaw N.A."/>
            <person name="Nagashima S."/>
            <person name="Venkiteswaran J."/>
            <person name="Schiff S.L."/>
            <person name="Hanada S."/>
            <person name="Tank M."/>
            <person name="Neufeld J.D."/>
        </authorList>
    </citation>
    <scope>NUCLEOTIDE SEQUENCE [LARGE SCALE GENOMIC DNA]</scope>
    <source>
        <strain evidence="3">L227-S17</strain>
    </source>
</reference>
<sequence>MLRYLDIEGAFNFRDIGGYPVEAAGLTSWGRLFRSGSLHNLSETSINRLHALGLKTVIDLRTTREITERPDIVNGFDYHSLPVIEGQQEKELAKSNKLTEHYKYMLENTQPRLKTIFEHLATLENSPVLVHCAAGKDRTGLVIALVLGNAGVADETIIEDYALSDRYLDGFYKEAYEEARQKGYDIVRYSNVLNSNSENMANTITYLRERYGDFKGYLSAIGLSDETLDKLRNLIIN</sequence>
<dbReference type="InterPro" id="IPR029021">
    <property type="entry name" value="Prot-tyrosine_phosphatase-like"/>
</dbReference>
<accession>A0A8T7M824</accession>
<dbReference type="Proteomes" id="UP001431572">
    <property type="component" value="Chromosome 2"/>
</dbReference>
<dbReference type="RefSeq" id="WP_341470136.1">
    <property type="nucleotide sequence ID" value="NZ_CP128400.1"/>
</dbReference>
<evidence type="ECO:0000313" key="3">
    <source>
        <dbReference type="EMBL" id="NWJ48298.1"/>
    </source>
</evidence>
<evidence type="ECO:0000313" key="5">
    <source>
        <dbReference type="Proteomes" id="UP000521676"/>
    </source>
</evidence>
<organism evidence="3 5">
    <name type="scientific">Candidatus Chlorohelix allophototropha</name>
    <dbReference type="NCBI Taxonomy" id="3003348"/>
    <lineage>
        <taxon>Bacteria</taxon>
        <taxon>Bacillati</taxon>
        <taxon>Chloroflexota</taxon>
        <taxon>Chloroflexia</taxon>
        <taxon>Candidatus Chloroheliales</taxon>
        <taxon>Candidatus Chloroheliaceae</taxon>
        <taxon>Candidatus Chlorohelix</taxon>
    </lineage>
</organism>
<dbReference type="InterPro" id="IPR026893">
    <property type="entry name" value="Tyr/Ser_Pase_IphP-type"/>
</dbReference>
<dbReference type="Pfam" id="PF13350">
    <property type="entry name" value="Y_phosphatase3"/>
    <property type="match status" value="1"/>
</dbReference>
<dbReference type="EMBL" id="CP128400">
    <property type="protein sequence ID" value="WJW68232.1"/>
    <property type="molecule type" value="Genomic_DNA"/>
</dbReference>
<name>A0A8T7M824_9CHLR</name>
<dbReference type="PROSITE" id="PS50056">
    <property type="entry name" value="TYR_PHOSPHATASE_2"/>
    <property type="match status" value="1"/>
</dbReference>
<dbReference type="PANTHER" id="PTHR31126:SF1">
    <property type="entry name" value="TYROSINE SPECIFIC PROTEIN PHOSPHATASES DOMAIN-CONTAINING PROTEIN"/>
    <property type="match status" value="1"/>
</dbReference>
<comment type="similarity">
    <text evidence="1">Belongs to the protein-tyrosine phosphatase family.</text>
</comment>
<dbReference type="GO" id="GO:0004721">
    <property type="term" value="F:phosphoprotein phosphatase activity"/>
    <property type="evidence" value="ECO:0007669"/>
    <property type="project" value="InterPro"/>
</dbReference>